<evidence type="ECO:0000313" key="5">
    <source>
        <dbReference type="EMBL" id="SEO77393.1"/>
    </source>
</evidence>
<dbReference type="PROSITE" id="PS00061">
    <property type="entry name" value="ADH_SHORT"/>
    <property type="match status" value="1"/>
</dbReference>
<dbReference type="CDD" id="cd05374">
    <property type="entry name" value="17beta-HSD-like_SDR_c"/>
    <property type="match status" value="1"/>
</dbReference>
<keyword evidence="2" id="KW-0560">Oxidoreductase</keyword>
<protein>
    <submittedName>
        <fullName evidence="5">NADP-dependent 3-hydroxy acid dehydrogenase YdfG</fullName>
    </submittedName>
    <submittedName>
        <fullName evidence="4">SDR family oxidoreductase</fullName>
    </submittedName>
</protein>
<dbReference type="STRING" id="1333845.SAMN04487895_111159"/>
<proteinExistence type="inferred from homology"/>
<sequence>MTQTNDQVWFITGANKGLGAAFAKEALGKGYKVVATARKTEGMEKILGDSPNLLTVSLDITNEEQVQSSVNAALDRFGRIDVLINNAGYSQLGFFEEMSEGLIRQQMETNVFGTMKLTRAVLPTMRKQGSGWIIVISSASGVRSVEGGSIYSASKFALEGWTEGLSVELKPFGIRCMLVEPGPFRTDFLNEQTSVKYSDIEIGDYKQRREAMRGSFVLADQKQPGDPAKLSKALMMALDASNPPLRLLAGKRTVETIDQYFQGRLSEYQDWREVSANTDFD</sequence>
<dbReference type="PANTHER" id="PTHR43976:SF16">
    <property type="entry name" value="SHORT-CHAIN DEHYDROGENASE_REDUCTASE FAMILY PROTEIN"/>
    <property type="match status" value="1"/>
</dbReference>
<comment type="similarity">
    <text evidence="1 3">Belongs to the short-chain dehydrogenases/reductases (SDR) family.</text>
</comment>
<evidence type="ECO:0000256" key="1">
    <source>
        <dbReference type="ARBA" id="ARBA00006484"/>
    </source>
</evidence>
<dbReference type="AlphaFoldDB" id="A0A1H8SGS2"/>
<dbReference type="RefSeq" id="WP_036592614.1">
    <property type="nucleotide sequence ID" value="NZ_CP076607.1"/>
</dbReference>
<organism evidence="5 6">
    <name type="scientific">Paenibacillus sophorae</name>
    <dbReference type="NCBI Taxonomy" id="1333845"/>
    <lineage>
        <taxon>Bacteria</taxon>
        <taxon>Bacillati</taxon>
        <taxon>Bacillota</taxon>
        <taxon>Bacilli</taxon>
        <taxon>Bacillales</taxon>
        <taxon>Paenibacillaceae</taxon>
        <taxon>Paenibacillus</taxon>
    </lineage>
</organism>
<evidence type="ECO:0000313" key="6">
    <source>
        <dbReference type="Proteomes" id="UP000198809"/>
    </source>
</evidence>
<name>A0A1H8SGS2_9BACL</name>
<dbReference type="GO" id="GO:0016491">
    <property type="term" value="F:oxidoreductase activity"/>
    <property type="evidence" value="ECO:0007669"/>
    <property type="project" value="UniProtKB-KW"/>
</dbReference>
<evidence type="ECO:0000256" key="3">
    <source>
        <dbReference type="RuleBase" id="RU000363"/>
    </source>
</evidence>
<evidence type="ECO:0000313" key="7">
    <source>
        <dbReference type="Proteomes" id="UP000683429"/>
    </source>
</evidence>
<dbReference type="Gene3D" id="3.40.50.720">
    <property type="entry name" value="NAD(P)-binding Rossmann-like Domain"/>
    <property type="match status" value="1"/>
</dbReference>
<evidence type="ECO:0000256" key="2">
    <source>
        <dbReference type="ARBA" id="ARBA00023002"/>
    </source>
</evidence>
<dbReference type="SUPFAM" id="SSF51735">
    <property type="entry name" value="NAD(P)-binding Rossmann-fold domains"/>
    <property type="match status" value="1"/>
</dbReference>
<reference evidence="4 7" key="2">
    <citation type="submission" date="2021-06" db="EMBL/GenBank/DDBJ databases">
        <title>Whole genome sequence of Paenibacillus sophorae DSM23020 for comparative genomics.</title>
        <authorList>
            <person name="Kim M.-J."/>
            <person name="Lee G."/>
            <person name="Shin J.-H."/>
        </authorList>
    </citation>
    <scope>NUCLEOTIDE SEQUENCE [LARGE SCALE GENOMIC DNA]</scope>
    <source>
        <strain evidence="4 7">DSM 23020</strain>
    </source>
</reference>
<dbReference type="InterPro" id="IPR002347">
    <property type="entry name" value="SDR_fam"/>
</dbReference>
<dbReference type="Proteomes" id="UP000683429">
    <property type="component" value="Chromosome"/>
</dbReference>
<dbReference type="InterPro" id="IPR051911">
    <property type="entry name" value="SDR_oxidoreductase"/>
</dbReference>
<dbReference type="InterPro" id="IPR036291">
    <property type="entry name" value="NAD(P)-bd_dom_sf"/>
</dbReference>
<dbReference type="EMBL" id="CP076607">
    <property type="protein sequence ID" value="QWU16727.1"/>
    <property type="molecule type" value="Genomic_DNA"/>
</dbReference>
<reference evidence="5 6" key="1">
    <citation type="submission" date="2016-10" db="EMBL/GenBank/DDBJ databases">
        <authorList>
            <person name="de Groot N.N."/>
        </authorList>
    </citation>
    <scope>NUCLEOTIDE SEQUENCE [LARGE SCALE GENOMIC DNA]</scope>
    <source>
        <strain evidence="5 6">CGMCC 1.10238</strain>
    </source>
</reference>
<evidence type="ECO:0000313" key="4">
    <source>
        <dbReference type="EMBL" id="QWU16727.1"/>
    </source>
</evidence>
<dbReference type="PANTHER" id="PTHR43976">
    <property type="entry name" value="SHORT CHAIN DEHYDROGENASE"/>
    <property type="match status" value="1"/>
</dbReference>
<keyword evidence="7" id="KW-1185">Reference proteome</keyword>
<dbReference type="Pfam" id="PF00106">
    <property type="entry name" value="adh_short"/>
    <property type="match status" value="1"/>
</dbReference>
<dbReference type="Proteomes" id="UP000198809">
    <property type="component" value="Unassembled WGS sequence"/>
</dbReference>
<dbReference type="OrthoDB" id="9775296at2"/>
<dbReference type="InterPro" id="IPR020904">
    <property type="entry name" value="Sc_DH/Rdtase_CS"/>
</dbReference>
<dbReference type="PRINTS" id="PR00080">
    <property type="entry name" value="SDRFAMILY"/>
</dbReference>
<dbReference type="EMBL" id="FODH01000011">
    <property type="protein sequence ID" value="SEO77393.1"/>
    <property type="molecule type" value="Genomic_DNA"/>
</dbReference>
<gene>
    <name evidence="4" type="ORF">KP014_05785</name>
    <name evidence="5" type="ORF">SAMN04487895_111159</name>
</gene>
<dbReference type="PRINTS" id="PR00081">
    <property type="entry name" value="GDHRDH"/>
</dbReference>
<accession>A0A1H8SGS2</accession>